<organism evidence="2 3">
    <name type="scientific">Paenibacillus piri</name>
    <dbReference type="NCBI Taxonomy" id="2547395"/>
    <lineage>
        <taxon>Bacteria</taxon>
        <taxon>Bacillati</taxon>
        <taxon>Bacillota</taxon>
        <taxon>Bacilli</taxon>
        <taxon>Bacillales</taxon>
        <taxon>Paenibacillaceae</taxon>
        <taxon>Paenibacillus</taxon>
    </lineage>
</organism>
<gene>
    <name evidence="2" type="ORF">E1757_15885</name>
</gene>
<comment type="caution">
    <text evidence="2">The sequence shown here is derived from an EMBL/GenBank/DDBJ whole genome shotgun (WGS) entry which is preliminary data.</text>
</comment>
<dbReference type="Pfam" id="PF06335">
    <property type="entry name" value="DUF1054"/>
    <property type="match status" value="1"/>
</dbReference>
<proteinExistence type="inferred from homology"/>
<keyword evidence="3" id="KW-1185">Reference proteome</keyword>
<dbReference type="OrthoDB" id="9812818at2"/>
<dbReference type="EMBL" id="SMRT01000007">
    <property type="protein sequence ID" value="TDF96577.1"/>
    <property type="molecule type" value="Genomic_DNA"/>
</dbReference>
<reference evidence="2 3" key="1">
    <citation type="submission" date="2019-03" db="EMBL/GenBank/DDBJ databases">
        <title>This is whole genome sequence of Paenibacillus sp MS74 strain.</title>
        <authorList>
            <person name="Trinh H.N."/>
        </authorList>
    </citation>
    <scope>NUCLEOTIDE SEQUENCE [LARGE SCALE GENOMIC DNA]</scope>
    <source>
        <strain evidence="2 3">MS74</strain>
    </source>
</reference>
<dbReference type="Proteomes" id="UP000295636">
    <property type="component" value="Unassembled WGS sequence"/>
</dbReference>
<dbReference type="InterPro" id="IPR009403">
    <property type="entry name" value="UPF0637"/>
</dbReference>
<evidence type="ECO:0000313" key="2">
    <source>
        <dbReference type="EMBL" id="TDF96577.1"/>
    </source>
</evidence>
<sequence>MLIHVHRTIWLPRLTGPRSKERISVTFPGFTQTDFNVFSVPGLNARMEGIQGHIQPKFKALGDELCKETATLAGDEMFLHIAKHARRTVNAPVDTWMAICDNKRGYKQHPHFQVGLFDDRVFVWLALIYELPNKRKIAQRFLSKLNQVRGLIPQHYVLSFDHMKKDAVSVGALSKKELTEALQRFRDVKKAELLIGLNLASTDPVLADGDAFVRLVNDTITTLMPLYQMAREAAAS</sequence>
<dbReference type="AlphaFoldDB" id="A0A4R5KPE3"/>
<dbReference type="Gene3D" id="3.30.930.20">
    <property type="entry name" value="Protein of unknown function DUF1054"/>
    <property type="match status" value="1"/>
</dbReference>
<dbReference type="PIRSF" id="PIRSF021332">
    <property type="entry name" value="DUF1054"/>
    <property type="match status" value="1"/>
</dbReference>
<dbReference type="SUPFAM" id="SSF142913">
    <property type="entry name" value="YktB/PF0168-like"/>
    <property type="match status" value="1"/>
</dbReference>
<evidence type="ECO:0000256" key="1">
    <source>
        <dbReference type="HAMAP-Rule" id="MF_01851"/>
    </source>
</evidence>
<comment type="similarity">
    <text evidence="1">Belongs to the UPF0637 family.</text>
</comment>
<name>A0A4R5KPE3_9BACL</name>
<accession>A0A4R5KPE3</accession>
<dbReference type="InterPro" id="IPR053707">
    <property type="entry name" value="UPF0637_domain_sf"/>
</dbReference>
<evidence type="ECO:0000313" key="3">
    <source>
        <dbReference type="Proteomes" id="UP000295636"/>
    </source>
</evidence>
<protein>
    <recommendedName>
        <fullName evidence="1">UPF0637 protein E1757_15885</fullName>
    </recommendedName>
</protein>
<dbReference type="HAMAP" id="MF_01851">
    <property type="entry name" value="UPF0637"/>
    <property type="match status" value="1"/>
</dbReference>